<keyword evidence="1" id="KW-1133">Transmembrane helix</keyword>
<dbReference type="Proteomes" id="UP001148614">
    <property type="component" value="Unassembled WGS sequence"/>
</dbReference>
<reference evidence="3" key="1">
    <citation type="submission" date="2022-07" db="EMBL/GenBank/DDBJ databases">
        <title>Genome Sequence of Xylaria arbuscula.</title>
        <authorList>
            <person name="Buettner E."/>
        </authorList>
    </citation>
    <scope>NUCLEOTIDE SEQUENCE</scope>
    <source>
        <strain evidence="3">VT107</strain>
    </source>
</reference>
<evidence type="ECO:0000256" key="1">
    <source>
        <dbReference type="SAM" id="Phobius"/>
    </source>
</evidence>
<dbReference type="PANTHER" id="PTHR34502">
    <property type="entry name" value="DUF6594 DOMAIN-CONTAINING PROTEIN-RELATED"/>
    <property type="match status" value="1"/>
</dbReference>
<sequence>MHLSPPSLLSFIGRSQNVNRDIRTNTSRDALYWPTVAIYTEIPVCTFWGIPNTSAPGVPSKCIEDYRPGYPRLCALLGAHDGFMMCRRFRRLRARILLLKQDRITCLEEQLDKVDQDEPMPVFLGKSRGDINSERLSVLSQIESAIADYDSFIDGTSRALSSNPVALRDNLSLRNWLNGNGCVSRLETAYLDHEEDLFGLAGSGDRATSQLEAWIEDKLIDYYPSFRTMPSHNVSTDANVAITSMTARLLIIILSTAVYLAVLSALTKARTFELILAGATFATILVVFVSGT</sequence>
<keyword evidence="1" id="KW-0472">Membrane</keyword>
<organism evidence="3 4">
    <name type="scientific">Xylaria arbuscula</name>
    <dbReference type="NCBI Taxonomy" id="114810"/>
    <lineage>
        <taxon>Eukaryota</taxon>
        <taxon>Fungi</taxon>
        <taxon>Dikarya</taxon>
        <taxon>Ascomycota</taxon>
        <taxon>Pezizomycotina</taxon>
        <taxon>Sordariomycetes</taxon>
        <taxon>Xylariomycetidae</taxon>
        <taxon>Xylariales</taxon>
        <taxon>Xylariaceae</taxon>
        <taxon>Xylaria</taxon>
    </lineage>
</organism>
<name>A0A9W8NMH0_9PEZI</name>
<evidence type="ECO:0000259" key="2">
    <source>
        <dbReference type="Pfam" id="PF20237"/>
    </source>
</evidence>
<evidence type="ECO:0000313" key="4">
    <source>
        <dbReference type="Proteomes" id="UP001148614"/>
    </source>
</evidence>
<dbReference type="EMBL" id="JANPWZ010000125">
    <property type="protein sequence ID" value="KAJ3579162.1"/>
    <property type="molecule type" value="Genomic_DNA"/>
</dbReference>
<feature type="domain" description="DUF6594" evidence="2">
    <location>
        <begin position="70"/>
        <end position="225"/>
    </location>
</feature>
<dbReference type="InterPro" id="IPR046529">
    <property type="entry name" value="DUF6594"/>
</dbReference>
<comment type="caution">
    <text evidence="3">The sequence shown here is derived from an EMBL/GenBank/DDBJ whole genome shotgun (WGS) entry which is preliminary data.</text>
</comment>
<proteinExistence type="predicted"/>
<accession>A0A9W8NMH0</accession>
<keyword evidence="4" id="KW-1185">Reference proteome</keyword>
<dbReference type="Pfam" id="PF20237">
    <property type="entry name" value="DUF6594"/>
    <property type="match status" value="1"/>
</dbReference>
<feature type="transmembrane region" description="Helical" evidence="1">
    <location>
        <begin position="240"/>
        <end position="262"/>
    </location>
</feature>
<gene>
    <name evidence="3" type="ORF">NPX13_g1401</name>
</gene>
<evidence type="ECO:0000313" key="3">
    <source>
        <dbReference type="EMBL" id="KAJ3579162.1"/>
    </source>
</evidence>
<dbReference type="AlphaFoldDB" id="A0A9W8NMH0"/>
<keyword evidence="1" id="KW-0812">Transmembrane</keyword>
<protein>
    <recommendedName>
        <fullName evidence="2">DUF6594 domain-containing protein</fullName>
    </recommendedName>
</protein>
<dbReference type="PANTHER" id="PTHR34502:SF5">
    <property type="entry name" value="DUF6594 DOMAIN-CONTAINING PROTEIN"/>
    <property type="match status" value="1"/>
</dbReference>
<feature type="transmembrane region" description="Helical" evidence="1">
    <location>
        <begin position="274"/>
        <end position="291"/>
    </location>
</feature>